<gene>
    <name evidence="2" type="ORF">CEXT_236441</name>
</gene>
<accession>A0AAV4RU99</accession>
<comment type="caution">
    <text evidence="2">The sequence shown here is derived from an EMBL/GenBank/DDBJ whole genome shotgun (WGS) entry which is preliminary data.</text>
</comment>
<keyword evidence="3" id="KW-1185">Reference proteome</keyword>
<evidence type="ECO:0000313" key="2">
    <source>
        <dbReference type="EMBL" id="GIY25898.1"/>
    </source>
</evidence>
<reference evidence="2 3" key="1">
    <citation type="submission" date="2021-06" db="EMBL/GenBank/DDBJ databases">
        <title>Caerostris extrusa draft genome.</title>
        <authorList>
            <person name="Kono N."/>
            <person name="Arakawa K."/>
        </authorList>
    </citation>
    <scope>NUCLEOTIDE SEQUENCE [LARGE SCALE GENOMIC DNA]</scope>
</reference>
<sequence length="107" mass="11389">MYLSLVDIHCTQNLTHRNEKDLPSILLRSALCRSGFSSASRFLSTFAHTMKAFIGRRILCSWLARPLPPPDGISGGDSTVAGPSTTSPCGGELPHSGTLPDTPPLSP</sequence>
<organism evidence="2 3">
    <name type="scientific">Caerostris extrusa</name>
    <name type="common">Bark spider</name>
    <name type="synonym">Caerostris bankana</name>
    <dbReference type="NCBI Taxonomy" id="172846"/>
    <lineage>
        <taxon>Eukaryota</taxon>
        <taxon>Metazoa</taxon>
        <taxon>Ecdysozoa</taxon>
        <taxon>Arthropoda</taxon>
        <taxon>Chelicerata</taxon>
        <taxon>Arachnida</taxon>
        <taxon>Araneae</taxon>
        <taxon>Araneomorphae</taxon>
        <taxon>Entelegynae</taxon>
        <taxon>Araneoidea</taxon>
        <taxon>Araneidae</taxon>
        <taxon>Caerostris</taxon>
    </lineage>
</organism>
<proteinExistence type="predicted"/>
<evidence type="ECO:0000256" key="1">
    <source>
        <dbReference type="SAM" id="MobiDB-lite"/>
    </source>
</evidence>
<evidence type="ECO:0000313" key="3">
    <source>
        <dbReference type="Proteomes" id="UP001054945"/>
    </source>
</evidence>
<dbReference type="AlphaFoldDB" id="A0AAV4RU99"/>
<name>A0AAV4RU99_CAEEX</name>
<feature type="region of interest" description="Disordered" evidence="1">
    <location>
        <begin position="71"/>
        <end position="107"/>
    </location>
</feature>
<dbReference type="EMBL" id="BPLR01008599">
    <property type="protein sequence ID" value="GIY25898.1"/>
    <property type="molecule type" value="Genomic_DNA"/>
</dbReference>
<dbReference type="Proteomes" id="UP001054945">
    <property type="component" value="Unassembled WGS sequence"/>
</dbReference>
<protein>
    <submittedName>
        <fullName evidence="2">Uncharacterized protein</fullName>
    </submittedName>
</protein>